<sequence length="163" mass="19273">MNEDIFYKLNNFLLNPTLEQTLSIFEADGYIRLNMVYISPIHLQIFRNHLLKFGLVKMYINNQGLGFIFRNFKLNFFGSNVITFKQDTSNLSTPKIWSIEITFDPTIDDNCGIPAMNEIEQFLQQCDALFFMTYFVDIDKEILNRSLADSVDFMYKRNIYKKK</sequence>
<accession>A0A0F9Z995</accession>
<evidence type="ECO:0000313" key="1">
    <source>
        <dbReference type="EMBL" id="KKO74384.1"/>
    </source>
</evidence>
<dbReference type="VEuPathDB" id="MicrosporidiaDB:NCER_101481"/>
<comment type="caution">
    <text evidence="1">The sequence shown here is derived from an EMBL/GenBank/DDBJ whole genome shotgun (WGS) entry which is preliminary data.</text>
</comment>
<dbReference type="InterPro" id="IPR031527">
    <property type="entry name" value="DUF5091"/>
</dbReference>
<dbReference type="VEuPathDB" id="MicrosporidiaDB:G9O61_00g020650"/>
<reference evidence="1 2" key="1">
    <citation type="journal article" date="2015" name="Environ. Microbiol.">
        <title>Genome analyses suggest the presence of polyploidy and recent human-driven expansions in eight global populations of the honeybee pathogen Nosema ceranae.</title>
        <authorList>
            <person name="Pelin A."/>
            <person name="Selman M."/>
            <person name="Aris-Brosou S."/>
            <person name="Farinelli L."/>
            <person name="Corradi N."/>
        </authorList>
    </citation>
    <scope>NUCLEOTIDE SEQUENCE [LARGE SCALE GENOMIC DNA]</scope>
    <source>
        <strain evidence="1 2">PA08 1199</strain>
    </source>
</reference>
<organism evidence="1 2">
    <name type="scientific">Vairimorpha ceranae</name>
    <dbReference type="NCBI Taxonomy" id="40302"/>
    <lineage>
        <taxon>Eukaryota</taxon>
        <taxon>Fungi</taxon>
        <taxon>Fungi incertae sedis</taxon>
        <taxon>Microsporidia</taxon>
        <taxon>Nosematidae</taxon>
        <taxon>Vairimorpha</taxon>
    </lineage>
</organism>
<dbReference type="RefSeq" id="XP_024330126.1">
    <property type="nucleotide sequence ID" value="XM_024476389.1"/>
</dbReference>
<dbReference type="AlphaFoldDB" id="A0A0F9Z995"/>
<dbReference type="Pfam" id="PF17012">
    <property type="entry name" value="DUF5091"/>
    <property type="match status" value="1"/>
</dbReference>
<protein>
    <submittedName>
        <fullName evidence="1">Uncharacterized protein</fullName>
    </submittedName>
</protein>
<dbReference type="OMA" id="YFINSDY"/>
<dbReference type="EMBL" id="JPQZ01000077">
    <property type="protein sequence ID" value="KKO74384.1"/>
    <property type="molecule type" value="Genomic_DNA"/>
</dbReference>
<proteinExistence type="predicted"/>
<dbReference type="OrthoDB" id="2193909at2759"/>
<dbReference type="VEuPathDB" id="MicrosporidiaDB:AAJ76_770004286"/>
<dbReference type="GeneID" id="36321342"/>
<evidence type="ECO:0000313" key="2">
    <source>
        <dbReference type="Proteomes" id="UP000034350"/>
    </source>
</evidence>
<keyword evidence="2" id="KW-1185">Reference proteome</keyword>
<dbReference type="Proteomes" id="UP000034350">
    <property type="component" value="Unassembled WGS sequence"/>
</dbReference>
<gene>
    <name evidence="1" type="ORF">AAJ76_770004286</name>
</gene>
<name>A0A0F9Z995_9MICR</name>